<comment type="subcellular location">
    <subcellularLocation>
        <location evidence="1">Membrane</location>
    </subcellularLocation>
</comment>
<keyword evidence="5" id="KW-1185">Reference proteome</keyword>
<reference evidence="4 5" key="1">
    <citation type="submission" date="2018-10" db="EMBL/GenBank/DDBJ databases">
        <title>A high-quality apple genome assembly.</title>
        <authorList>
            <person name="Hu J."/>
        </authorList>
    </citation>
    <scope>NUCLEOTIDE SEQUENCE [LARGE SCALE GENOMIC DNA]</scope>
    <source>
        <strain evidence="5">cv. HFTH1</strain>
        <tissue evidence="4">Young leaf</tissue>
    </source>
</reference>
<sequence length="142" mass="15658">MCILLCRLTDGMKSSVKATELCLEQPPPQPPVRLSPKKVTKSKVTYWILQTRCLFKCRKGTNVCVYCIGSSFLPTGFQLERQNIFSEHSGRSVMEELLKNQIFAIHALSGVGSVALGTALTYPLDTIKTLIQDSSPTQCCAC</sequence>
<keyword evidence="3" id="KW-0472">Membrane</keyword>
<comment type="caution">
    <text evidence="4">The sequence shown here is derived from an EMBL/GenBank/DDBJ whole genome shotgun (WGS) entry which is preliminary data.</text>
</comment>
<proteinExistence type="predicted"/>
<keyword evidence="2" id="KW-0812">Transmembrane</keyword>
<protein>
    <submittedName>
        <fullName evidence="4">Uncharacterized protein</fullName>
    </submittedName>
</protein>
<dbReference type="AlphaFoldDB" id="A0A498HEV9"/>
<dbReference type="EMBL" id="RDQH01000342">
    <property type="protein sequence ID" value="RXH70008.1"/>
    <property type="molecule type" value="Genomic_DNA"/>
</dbReference>
<accession>A0A498HEV9</accession>
<name>A0A498HEV9_MALDO</name>
<dbReference type="InterPro" id="IPR023395">
    <property type="entry name" value="MCP_dom_sf"/>
</dbReference>
<dbReference type="GO" id="GO:0016020">
    <property type="term" value="C:membrane"/>
    <property type="evidence" value="ECO:0007669"/>
    <property type="project" value="UniProtKB-SubCell"/>
</dbReference>
<gene>
    <name evidence="4" type="ORF">DVH24_007264</name>
</gene>
<dbReference type="SUPFAM" id="SSF103506">
    <property type="entry name" value="Mitochondrial carrier"/>
    <property type="match status" value="1"/>
</dbReference>
<evidence type="ECO:0000313" key="4">
    <source>
        <dbReference type="EMBL" id="RXH70008.1"/>
    </source>
</evidence>
<organism evidence="4 5">
    <name type="scientific">Malus domestica</name>
    <name type="common">Apple</name>
    <name type="synonym">Pyrus malus</name>
    <dbReference type="NCBI Taxonomy" id="3750"/>
    <lineage>
        <taxon>Eukaryota</taxon>
        <taxon>Viridiplantae</taxon>
        <taxon>Streptophyta</taxon>
        <taxon>Embryophyta</taxon>
        <taxon>Tracheophyta</taxon>
        <taxon>Spermatophyta</taxon>
        <taxon>Magnoliopsida</taxon>
        <taxon>eudicotyledons</taxon>
        <taxon>Gunneridae</taxon>
        <taxon>Pentapetalae</taxon>
        <taxon>rosids</taxon>
        <taxon>fabids</taxon>
        <taxon>Rosales</taxon>
        <taxon>Rosaceae</taxon>
        <taxon>Amygdaloideae</taxon>
        <taxon>Maleae</taxon>
        <taxon>Malus</taxon>
    </lineage>
</organism>
<evidence type="ECO:0000256" key="1">
    <source>
        <dbReference type="ARBA" id="ARBA00004370"/>
    </source>
</evidence>
<evidence type="ECO:0000256" key="2">
    <source>
        <dbReference type="ARBA" id="ARBA00022692"/>
    </source>
</evidence>
<evidence type="ECO:0000256" key="3">
    <source>
        <dbReference type="ARBA" id="ARBA00023136"/>
    </source>
</evidence>
<evidence type="ECO:0000313" key="5">
    <source>
        <dbReference type="Proteomes" id="UP000290289"/>
    </source>
</evidence>
<dbReference type="Proteomes" id="UP000290289">
    <property type="component" value="Chromosome 16"/>
</dbReference>